<dbReference type="GO" id="GO:0003723">
    <property type="term" value="F:RNA binding"/>
    <property type="evidence" value="ECO:0007669"/>
    <property type="project" value="UniProtKB-KW"/>
</dbReference>
<evidence type="ECO:0000256" key="7">
    <source>
        <dbReference type="ARBA" id="ARBA00022884"/>
    </source>
</evidence>
<evidence type="ECO:0000259" key="12">
    <source>
        <dbReference type="SMART" id="SM00363"/>
    </source>
</evidence>
<dbReference type="Pfam" id="PF00579">
    <property type="entry name" value="tRNA-synt_1b"/>
    <property type="match status" value="1"/>
</dbReference>
<evidence type="ECO:0000256" key="3">
    <source>
        <dbReference type="ARBA" id="ARBA00022490"/>
    </source>
</evidence>
<dbReference type="FunFam" id="3.40.50.620:FF:000061">
    <property type="entry name" value="Tyrosine--tRNA ligase"/>
    <property type="match status" value="1"/>
</dbReference>
<evidence type="ECO:0000256" key="11">
    <source>
        <dbReference type="ARBA" id="ARBA00048248"/>
    </source>
</evidence>
<organism evidence="13">
    <name type="scientific">marine sediment metagenome</name>
    <dbReference type="NCBI Taxonomy" id="412755"/>
    <lineage>
        <taxon>unclassified sequences</taxon>
        <taxon>metagenomes</taxon>
        <taxon>ecological metagenomes</taxon>
    </lineage>
</organism>
<dbReference type="InterPro" id="IPR002307">
    <property type="entry name" value="Tyr-tRNA-ligase"/>
</dbReference>
<evidence type="ECO:0000256" key="6">
    <source>
        <dbReference type="ARBA" id="ARBA00022840"/>
    </source>
</evidence>
<keyword evidence="8" id="KW-0648">Protein biosynthesis</keyword>
<comment type="subunit">
    <text evidence="1">Homodimer.</text>
</comment>
<comment type="caution">
    <text evidence="13">The sequence shown here is derived from an EMBL/GenBank/DDBJ whole genome shotgun (WGS) entry which is preliminary data.</text>
</comment>
<dbReference type="InterPro" id="IPR036986">
    <property type="entry name" value="S4_RNA-bd_sf"/>
</dbReference>
<dbReference type="PANTHER" id="PTHR11766:SF1">
    <property type="entry name" value="TYROSINE--TRNA LIGASE"/>
    <property type="match status" value="1"/>
</dbReference>
<dbReference type="InterPro" id="IPR014729">
    <property type="entry name" value="Rossmann-like_a/b/a_fold"/>
</dbReference>
<sequence length="403" mass="46155">MKSISGQLKILTEGVVEILPTNALKEKLTLSFKRKKPLKVKLGVDPTAPDLHLGLAVSLRKLKQFQQLGHKVMIVIGDFTAQIGDPSGKSKTRPSLSKEKVLSNAKTYIDQFSKILNLAKTKILFNSQWLEKMALREIIKLTASYNVSRMLEREDFKKRYKGGIEIAIHEFLYPLLQGYDSVAIKADIEIGGTDQKFNLLVGRDIQKAYNQPPQCCLLLPLLEGIDGKEKMSKSLGNYVSLVDEPSDMFGKIMSIPDSLMIKYFRLCTNIDSKTIDRFEKELKKRKINPRDLKSKLSFEIVRTYHGSKKAAEALEYFKTVFQKKKLPSKIPEYILIRKREILLPQLMVMINIVKSKNEAKRLIEQGGVKINQKKVDNIYEKIDPRKEIILQIGPRRFTKIIFK</sequence>
<evidence type="ECO:0000256" key="1">
    <source>
        <dbReference type="ARBA" id="ARBA00011738"/>
    </source>
</evidence>
<proteinExistence type="inferred from homology"/>
<gene>
    <name evidence="13" type="ORF">LCGC14_0196700</name>
</gene>
<dbReference type="PRINTS" id="PR01040">
    <property type="entry name" value="TRNASYNTHTYR"/>
</dbReference>
<keyword evidence="5" id="KW-0547">Nucleotide-binding</keyword>
<dbReference type="InterPro" id="IPR024088">
    <property type="entry name" value="Tyr-tRNA-ligase_bac-type"/>
</dbReference>
<accession>A0A0F9X3T4</accession>
<dbReference type="CDD" id="cd00805">
    <property type="entry name" value="TyrRS_core"/>
    <property type="match status" value="1"/>
</dbReference>
<dbReference type="SMART" id="SM00363">
    <property type="entry name" value="S4"/>
    <property type="match status" value="1"/>
</dbReference>
<dbReference type="EC" id="6.1.1.1" evidence="2"/>
<keyword evidence="6" id="KW-0067">ATP-binding</keyword>
<dbReference type="InterPro" id="IPR024108">
    <property type="entry name" value="Tyr-tRNA-ligase_bac_2"/>
</dbReference>
<dbReference type="GO" id="GO:0005829">
    <property type="term" value="C:cytosol"/>
    <property type="evidence" value="ECO:0007669"/>
    <property type="project" value="TreeGrafter"/>
</dbReference>
<evidence type="ECO:0000256" key="10">
    <source>
        <dbReference type="ARBA" id="ARBA00033323"/>
    </source>
</evidence>
<dbReference type="CDD" id="cd00165">
    <property type="entry name" value="S4"/>
    <property type="match status" value="1"/>
</dbReference>
<dbReference type="GO" id="GO:0005524">
    <property type="term" value="F:ATP binding"/>
    <property type="evidence" value="ECO:0007669"/>
    <property type="project" value="UniProtKB-KW"/>
</dbReference>
<dbReference type="InterPro" id="IPR002942">
    <property type="entry name" value="S4_RNA-bd"/>
</dbReference>
<dbReference type="EMBL" id="LAZR01000085">
    <property type="protein sequence ID" value="KKN93481.1"/>
    <property type="molecule type" value="Genomic_DNA"/>
</dbReference>
<evidence type="ECO:0000256" key="8">
    <source>
        <dbReference type="ARBA" id="ARBA00022917"/>
    </source>
</evidence>
<evidence type="ECO:0000256" key="9">
    <source>
        <dbReference type="ARBA" id="ARBA00023146"/>
    </source>
</evidence>
<evidence type="ECO:0000256" key="5">
    <source>
        <dbReference type="ARBA" id="ARBA00022741"/>
    </source>
</evidence>
<dbReference type="AlphaFoldDB" id="A0A0F9X3T4"/>
<evidence type="ECO:0000256" key="2">
    <source>
        <dbReference type="ARBA" id="ARBA00013160"/>
    </source>
</evidence>
<dbReference type="NCBIfam" id="TIGR00234">
    <property type="entry name" value="tyrS"/>
    <property type="match status" value="1"/>
</dbReference>
<feature type="domain" description="RNA-binding S4" evidence="12">
    <location>
        <begin position="341"/>
        <end position="399"/>
    </location>
</feature>
<dbReference type="SUPFAM" id="SSF55174">
    <property type="entry name" value="Alpha-L RNA-binding motif"/>
    <property type="match status" value="1"/>
</dbReference>
<reference evidence="13" key="1">
    <citation type="journal article" date="2015" name="Nature">
        <title>Complex archaea that bridge the gap between prokaryotes and eukaryotes.</title>
        <authorList>
            <person name="Spang A."/>
            <person name="Saw J.H."/>
            <person name="Jorgensen S.L."/>
            <person name="Zaremba-Niedzwiedzka K."/>
            <person name="Martijn J."/>
            <person name="Lind A.E."/>
            <person name="van Eijk R."/>
            <person name="Schleper C."/>
            <person name="Guy L."/>
            <person name="Ettema T.J."/>
        </authorList>
    </citation>
    <scope>NUCLEOTIDE SEQUENCE</scope>
</reference>
<keyword evidence="4" id="KW-0436">Ligase</keyword>
<keyword evidence="3" id="KW-0963">Cytoplasm</keyword>
<dbReference type="PROSITE" id="PS50889">
    <property type="entry name" value="S4"/>
    <property type="match status" value="1"/>
</dbReference>
<keyword evidence="9" id="KW-0030">Aminoacyl-tRNA synthetase</keyword>
<comment type="catalytic activity">
    <reaction evidence="11">
        <text>tRNA(Tyr) + L-tyrosine + ATP = L-tyrosyl-tRNA(Tyr) + AMP + diphosphate + H(+)</text>
        <dbReference type="Rhea" id="RHEA:10220"/>
        <dbReference type="Rhea" id="RHEA-COMP:9706"/>
        <dbReference type="Rhea" id="RHEA-COMP:9707"/>
        <dbReference type="ChEBI" id="CHEBI:15378"/>
        <dbReference type="ChEBI" id="CHEBI:30616"/>
        <dbReference type="ChEBI" id="CHEBI:33019"/>
        <dbReference type="ChEBI" id="CHEBI:58315"/>
        <dbReference type="ChEBI" id="CHEBI:78442"/>
        <dbReference type="ChEBI" id="CHEBI:78536"/>
        <dbReference type="ChEBI" id="CHEBI:456215"/>
        <dbReference type="EC" id="6.1.1.1"/>
    </reaction>
</comment>
<evidence type="ECO:0000256" key="4">
    <source>
        <dbReference type="ARBA" id="ARBA00022598"/>
    </source>
</evidence>
<dbReference type="Gene3D" id="3.40.50.620">
    <property type="entry name" value="HUPs"/>
    <property type="match status" value="1"/>
</dbReference>
<dbReference type="Gene3D" id="3.10.290.10">
    <property type="entry name" value="RNA-binding S4 domain"/>
    <property type="match status" value="1"/>
</dbReference>
<dbReference type="GO" id="GO:0006437">
    <property type="term" value="P:tyrosyl-tRNA aminoacylation"/>
    <property type="evidence" value="ECO:0007669"/>
    <property type="project" value="InterPro"/>
</dbReference>
<dbReference type="GO" id="GO:0004831">
    <property type="term" value="F:tyrosine-tRNA ligase activity"/>
    <property type="evidence" value="ECO:0007669"/>
    <property type="project" value="UniProtKB-EC"/>
</dbReference>
<dbReference type="SUPFAM" id="SSF52374">
    <property type="entry name" value="Nucleotidylyl transferase"/>
    <property type="match status" value="1"/>
</dbReference>
<dbReference type="Pfam" id="PF01479">
    <property type="entry name" value="S4"/>
    <property type="match status" value="1"/>
</dbReference>
<dbReference type="Gene3D" id="1.10.240.10">
    <property type="entry name" value="Tyrosyl-Transfer RNA Synthetase"/>
    <property type="match status" value="1"/>
</dbReference>
<evidence type="ECO:0000313" key="13">
    <source>
        <dbReference type="EMBL" id="KKN93481.1"/>
    </source>
</evidence>
<dbReference type="HAMAP" id="MF_02007">
    <property type="entry name" value="Tyr_tRNA_synth_type2"/>
    <property type="match status" value="1"/>
</dbReference>
<name>A0A0F9X3T4_9ZZZZ</name>
<keyword evidence="7" id="KW-0694">RNA-binding</keyword>
<dbReference type="InterPro" id="IPR002305">
    <property type="entry name" value="aa-tRNA-synth_Ic"/>
</dbReference>
<dbReference type="PANTHER" id="PTHR11766">
    <property type="entry name" value="TYROSYL-TRNA SYNTHETASE"/>
    <property type="match status" value="1"/>
</dbReference>
<protein>
    <recommendedName>
        <fullName evidence="2">tyrosine--tRNA ligase</fullName>
        <ecNumber evidence="2">6.1.1.1</ecNumber>
    </recommendedName>
    <alternativeName>
        <fullName evidence="10">Tyrosyl-tRNA synthetase</fullName>
    </alternativeName>
</protein>